<dbReference type="RefSeq" id="XP_018687358.1">
    <property type="nucleotide sequence ID" value="XM_018843256.1"/>
</dbReference>
<proteinExistence type="predicted"/>
<name>A0A178Z394_9EURO</name>
<sequence>MRNTKLTACGNPHNAFSTRPDVEITGRIEPIRKRPTGNSVRPVVLTNRPPGKATVRTDLKAIRRIDLDIRIKAGTGIGTRTVTDIRTVIDIKIVIVIKTVSGHTSWNNRTKTNLRIRMTLHRTKSSIA</sequence>
<accession>A0A178Z394</accession>
<evidence type="ECO:0000313" key="1">
    <source>
        <dbReference type="EMBL" id="OAP53991.1"/>
    </source>
</evidence>
<evidence type="ECO:0000313" key="2">
    <source>
        <dbReference type="Proteomes" id="UP000078343"/>
    </source>
</evidence>
<gene>
    <name evidence="1" type="ORF">AYL99_11751</name>
</gene>
<dbReference type="GeneID" id="30015919"/>
<reference evidence="1 2" key="1">
    <citation type="submission" date="2016-04" db="EMBL/GenBank/DDBJ databases">
        <title>Draft genome of Fonsecaea erecta CBS 125763.</title>
        <authorList>
            <person name="Weiss V.A."/>
            <person name="Vicente V.A."/>
            <person name="Raittz R.T."/>
            <person name="Moreno L.F."/>
            <person name="De Souza E.M."/>
            <person name="Pedrosa F.O."/>
            <person name="Steffens M.B."/>
            <person name="Faoro H."/>
            <person name="Tadra-Sfeir M.Z."/>
            <person name="Najafzadeh M.J."/>
            <person name="Felipe M.S."/>
            <person name="Teixeira M."/>
            <person name="Sun J."/>
            <person name="Xi L."/>
            <person name="Gomes R."/>
            <person name="De Azevedo C.M."/>
            <person name="Salgado C.G."/>
            <person name="Da Silva M.B."/>
            <person name="Nascimento M.F."/>
            <person name="Queiroz-Telles F."/>
            <person name="Attili D.S."/>
            <person name="Gorbushina A."/>
        </authorList>
    </citation>
    <scope>NUCLEOTIDE SEQUENCE [LARGE SCALE GENOMIC DNA]</scope>
    <source>
        <strain evidence="1 2">CBS 125763</strain>
    </source>
</reference>
<dbReference type="EMBL" id="LVYI01000016">
    <property type="protein sequence ID" value="OAP53991.1"/>
    <property type="molecule type" value="Genomic_DNA"/>
</dbReference>
<dbReference type="Proteomes" id="UP000078343">
    <property type="component" value="Unassembled WGS sequence"/>
</dbReference>
<keyword evidence="2" id="KW-1185">Reference proteome</keyword>
<comment type="caution">
    <text evidence="1">The sequence shown here is derived from an EMBL/GenBank/DDBJ whole genome shotgun (WGS) entry which is preliminary data.</text>
</comment>
<organism evidence="1 2">
    <name type="scientific">Fonsecaea erecta</name>
    <dbReference type="NCBI Taxonomy" id="1367422"/>
    <lineage>
        <taxon>Eukaryota</taxon>
        <taxon>Fungi</taxon>
        <taxon>Dikarya</taxon>
        <taxon>Ascomycota</taxon>
        <taxon>Pezizomycotina</taxon>
        <taxon>Eurotiomycetes</taxon>
        <taxon>Chaetothyriomycetidae</taxon>
        <taxon>Chaetothyriales</taxon>
        <taxon>Herpotrichiellaceae</taxon>
        <taxon>Fonsecaea</taxon>
    </lineage>
</organism>
<protein>
    <submittedName>
        <fullName evidence="1">Uncharacterized protein</fullName>
    </submittedName>
</protein>
<dbReference type="AlphaFoldDB" id="A0A178Z394"/>